<accession>A0A1J5BAU1</accession>
<dbReference type="PANTHER" id="PTHR43694">
    <property type="entry name" value="RIBONUCLEASE J"/>
    <property type="match status" value="1"/>
</dbReference>
<feature type="domain" description="Zn-dependent metallo-hydrolase RNA specificity" evidence="8">
    <location>
        <begin position="340"/>
        <end position="385"/>
    </location>
</feature>
<dbReference type="Proteomes" id="UP000183605">
    <property type="component" value="Unassembled WGS sequence"/>
</dbReference>
<dbReference type="EMBL" id="MNXQ01000001">
    <property type="protein sequence ID" value="OIP04471.1"/>
    <property type="molecule type" value="Genomic_DNA"/>
</dbReference>
<evidence type="ECO:0000256" key="3">
    <source>
        <dbReference type="ARBA" id="ARBA00022801"/>
    </source>
</evidence>
<reference evidence="10 11" key="1">
    <citation type="journal article" date="2016" name="Environ. Microbiol.">
        <title>Genomic resolution of a cold subsurface aquifer community provides metabolic insights for novel microbes adapted to high CO concentrations.</title>
        <authorList>
            <person name="Probst A.J."/>
            <person name="Castelle C.J."/>
            <person name="Singh A."/>
            <person name="Brown C.T."/>
            <person name="Anantharaman K."/>
            <person name="Sharon I."/>
            <person name="Hug L.A."/>
            <person name="Burstein D."/>
            <person name="Emerson J.B."/>
            <person name="Thomas B.C."/>
            <person name="Banfield J.F."/>
        </authorList>
    </citation>
    <scope>NUCLEOTIDE SEQUENCE [LARGE SCALE GENOMIC DNA]</scope>
    <source>
        <strain evidence="10">CG2_30_44_31</strain>
    </source>
</reference>
<feature type="domain" description="Ribonuclease J beta-CASP" evidence="9">
    <location>
        <begin position="200"/>
        <end position="324"/>
    </location>
</feature>
<feature type="domain" description="Metallo-beta-lactamase" evidence="7">
    <location>
        <begin position="2"/>
        <end position="91"/>
    </location>
</feature>
<dbReference type="InterPro" id="IPR011108">
    <property type="entry name" value="RMMBL"/>
</dbReference>
<keyword evidence="1" id="KW-0540">Nuclease</keyword>
<dbReference type="GO" id="GO:0003723">
    <property type="term" value="F:RNA binding"/>
    <property type="evidence" value="ECO:0007669"/>
    <property type="project" value="UniProtKB-KW"/>
</dbReference>
<evidence type="ECO:0000313" key="11">
    <source>
        <dbReference type="Proteomes" id="UP000183605"/>
    </source>
</evidence>
<dbReference type="Gene3D" id="3.40.50.10710">
    <property type="entry name" value="Metallo-hydrolase/oxidoreductase"/>
    <property type="match status" value="1"/>
</dbReference>
<keyword evidence="6" id="KW-0694">RNA-binding</keyword>
<evidence type="ECO:0000256" key="6">
    <source>
        <dbReference type="ARBA" id="ARBA00022884"/>
    </source>
</evidence>
<keyword evidence="3" id="KW-0378">Hydrolase</keyword>
<dbReference type="InterPro" id="IPR055132">
    <property type="entry name" value="RNase_J_b_CASP"/>
</dbReference>
<proteinExistence type="predicted"/>
<dbReference type="Gene3D" id="3.60.15.10">
    <property type="entry name" value="Ribonuclease Z/Hydroxyacylglutathione hydrolase-like"/>
    <property type="match status" value="1"/>
</dbReference>
<name>A0A1J5BAU1_9BACT</name>
<dbReference type="Pfam" id="PF00753">
    <property type="entry name" value="Lactamase_B"/>
    <property type="match status" value="1"/>
</dbReference>
<keyword evidence="5" id="KW-0269">Exonuclease</keyword>
<evidence type="ECO:0000256" key="1">
    <source>
        <dbReference type="ARBA" id="ARBA00022722"/>
    </source>
</evidence>
<dbReference type="PANTHER" id="PTHR43694:SF1">
    <property type="entry name" value="RIBONUCLEASE J"/>
    <property type="match status" value="1"/>
</dbReference>
<evidence type="ECO:0000313" key="10">
    <source>
        <dbReference type="EMBL" id="OIP04471.1"/>
    </source>
</evidence>
<dbReference type="Pfam" id="PF07521">
    <property type="entry name" value="RMMBL"/>
    <property type="match status" value="1"/>
</dbReference>
<evidence type="ECO:0000256" key="5">
    <source>
        <dbReference type="ARBA" id="ARBA00022839"/>
    </source>
</evidence>
<dbReference type="InterPro" id="IPR042173">
    <property type="entry name" value="RNase_J_2"/>
</dbReference>
<dbReference type="CDD" id="cd07714">
    <property type="entry name" value="RNaseJ_MBL-fold"/>
    <property type="match status" value="1"/>
</dbReference>
<dbReference type="InterPro" id="IPR001279">
    <property type="entry name" value="Metallo-B-lactamas"/>
</dbReference>
<keyword evidence="4" id="KW-0862">Zinc</keyword>
<dbReference type="Pfam" id="PF22505">
    <property type="entry name" value="RNase_J_b_CASP"/>
    <property type="match status" value="1"/>
</dbReference>
<gene>
    <name evidence="10" type="ORF">AUK18_00035</name>
</gene>
<evidence type="ECO:0000256" key="2">
    <source>
        <dbReference type="ARBA" id="ARBA00022723"/>
    </source>
</evidence>
<comment type="caution">
    <text evidence="10">The sequence shown here is derived from an EMBL/GenBank/DDBJ whole genome shotgun (WGS) entry which is preliminary data.</text>
</comment>
<evidence type="ECO:0000256" key="4">
    <source>
        <dbReference type="ARBA" id="ARBA00022833"/>
    </source>
</evidence>
<organism evidence="10 11">
    <name type="scientific">Candidatus Beckwithbacteria bacterium CG2_30_44_31</name>
    <dbReference type="NCBI Taxonomy" id="1805035"/>
    <lineage>
        <taxon>Bacteria</taxon>
        <taxon>Candidatus Beckwithiibacteriota</taxon>
    </lineage>
</organism>
<dbReference type="AlphaFoldDB" id="A0A1J5BAU1"/>
<evidence type="ECO:0000259" key="7">
    <source>
        <dbReference type="Pfam" id="PF00753"/>
    </source>
</evidence>
<evidence type="ECO:0000259" key="9">
    <source>
        <dbReference type="Pfam" id="PF22505"/>
    </source>
</evidence>
<dbReference type="InterPro" id="IPR036866">
    <property type="entry name" value="RibonucZ/Hydroxyglut_hydro"/>
</dbReference>
<dbReference type="SUPFAM" id="SSF56281">
    <property type="entry name" value="Metallo-hydrolase/oxidoreductase"/>
    <property type="match status" value="1"/>
</dbReference>
<keyword evidence="2" id="KW-0479">Metal-binding</keyword>
<dbReference type="GO" id="GO:0004527">
    <property type="term" value="F:exonuclease activity"/>
    <property type="evidence" value="ECO:0007669"/>
    <property type="project" value="UniProtKB-KW"/>
</dbReference>
<protein>
    <submittedName>
        <fullName evidence="10">Uncharacterized protein</fullName>
    </submittedName>
</protein>
<evidence type="ECO:0000259" key="8">
    <source>
        <dbReference type="Pfam" id="PF07521"/>
    </source>
</evidence>
<dbReference type="GO" id="GO:0046872">
    <property type="term" value="F:metal ion binding"/>
    <property type="evidence" value="ECO:0007669"/>
    <property type="project" value="UniProtKB-KW"/>
</dbReference>
<sequence>MYLYEYGQDALIIDCGIGFPEDKASDEIIIPDISYLKHKSLKIHGLLLTHGHDDHHAALPHILPQLGYIPLYGSRLTAGFAQDRLADFDFNQTINVLSENDQLHLGPFTVDPIHVTHSVPDTFHYVIKTPLGAIYHGSDFKFDLTPLDNWPPNFKKMINLSKNGILCLLSDCLRSERPGFTPSETTLSHALEREITHCPGRLIFTTMSSQIHRIQQAIDIAISHGRQICFIGRSMERNTLTAQRLGFLKFSRKQVINQKRLKSFPDRKLCLIVAGSQGQESSSLTRYASGYHKLLKIKPNDKVVYSTDIIPGNEQAVYQVIDDLAKAGVQVAYQDTDDDLHVSGHASSGELQLLIHLVSPHYLYPIGGAFRHMRQYLKLAEELGYRQEQMIAPQTGQVVEFASSGHFRLAETLKLKTILINQNELKK</sequence>